<comment type="caution">
    <text evidence="1">The sequence shown here is derived from an EMBL/GenBank/DDBJ whole genome shotgun (WGS) entry which is preliminary data.</text>
</comment>
<dbReference type="RefSeq" id="WP_115971381.1">
    <property type="nucleotide sequence ID" value="NZ_QNVT01000012.1"/>
</dbReference>
<organism evidence="1 2">
    <name type="scientific">Chryseobacterium pennae</name>
    <dbReference type="NCBI Taxonomy" id="2258962"/>
    <lineage>
        <taxon>Bacteria</taxon>
        <taxon>Pseudomonadati</taxon>
        <taxon>Bacteroidota</taxon>
        <taxon>Flavobacteriia</taxon>
        <taxon>Flavobacteriales</taxon>
        <taxon>Weeksellaceae</taxon>
        <taxon>Chryseobacterium group</taxon>
        <taxon>Chryseobacterium</taxon>
    </lineage>
</organism>
<dbReference type="EMBL" id="QNVT01000012">
    <property type="protein sequence ID" value="REC61843.1"/>
    <property type="molecule type" value="Genomic_DNA"/>
</dbReference>
<protein>
    <submittedName>
        <fullName evidence="1">Uncharacterized protein</fullName>
    </submittedName>
</protein>
<dbReference type="Proteomes" id="UP000256686">
    <property type="component" value="Unassembled WGS sequence"/>
</dbReference>
<reference evidence="2" key="1">
    <citation type="submission" date="2018-06" db="EMBL/GenBank/DDBJ databases">
        <authorList>
            <person name="Lum Nde A."/>
            <person name="Hugo C."/>
        </authorList>
    </citation>
    <scope>NUCLEOTIDE SEQUENCE [LARGE SCALE GENOMIC DNA]</scope>
    <source>
        <strain evidence="2">1_F178</strain>
    </source>
</reference>
<accession>A0A3D9C7I2</accession>
<evidence type="ECO:0000313" key="2">
    <source>
        <dbReference type="Proteomes" id="UP000256686"/>
    </source>
</evidence>
<sequence>MEKELPIYTDQGVEFIVDVDKLEFRDKANQNNRYGLEVLEDRGEEGYQFEHYDESEDKALWITTPQFVILDPEGMAEKYKKSVEEVYLLTDFELMVDQELLTRRLKNGQLPTIELAGHTFYADARIDLLRPKDNFSTLGMRFDELENYYYVESNSYCFVYNPKTYDLGHLDYENITDIPKDLLFVEIPDVKVLDPVGWNRRNGFPETDDLKRIGLKMEFEGKIIPWNETGINELIEQNRLKKPIREAVIKRDKPPIKKGGPKI</sequence>
<keyword evidence="2" id="KW-1185">Reference proteome</keyword>
<dbReference type="AlphaFoldDB" id="A0A3D9C7I2"/>
<proteinExistence type="predicted"/>
<gene>
    <name evidence="1" type="ORF">DRF65_14010</name>
</gene>
<evidence type="ECO:0000313" key="1">
    <source>
        <dbReference type="EMBL" id="REC61843.1"/>
    </source>
</evidence>
<name>A0A3D9C7I2_9FLAO</name>